<dbReference type="AlphaFoldDB" id="A0A7X2ZTD2"/>
<comment type="caution">
    <text evidence="1">The sequence shown here is derived from an EMBL/GenBank/DDBJ whole genome shotgun (WGS) entry which is preliminary data.</text>
</comment>
<keyword evidence="2" id="KW-1185">Reference proteome</keyword>
<name>A0A7X2ZTD2_9FLAO</name>
<accession>A0A7X2ZTD2</accession>
<dbReference type="RefSeq" id="WP_155599705.1">
    <property type="nucleotide sequence ID" value="NZ_RCNR01000014.1"/>
</dbReference>
<dbReference type="Proteomes" id="UP000540519">
    <property type="component" value="Unassembled WGS sequence"/>
</dbReference>
<gene>
    <name evidence="1" type="ORF">D9O36_09395</name>
</gene>
<evidence type="ECO:0000313" key="2">
    <source>
        <dbReference type="Proteomes" id="UP000540519"/>
    </source>
</evidence>
<dbReference type="OrthoDB" id="9824661at2"/>
<reference evidence="1 2" key="1">
    <citation type="journal article" date="2019" name="Mar. Drugs">
        <title>Comparative Genomics and CAZyme Genome Repertoires of Marine Zobellia amurskyensis KMM 3526(T) and Zobellia laminariae KMM 3676(T).</title>
        <authorList>
            <person name="Chernysheva N."/>
            <person name="Bystritskaya E."/>
            <person name="Stenkova A."/>
            <person name="Golovkin I."/>
            <person name="Nedashkovskaya O."/>
            <person name="Isaeva M."/>
        </authorList>
    </citation>
    <scope>NUCLEOTIDE SEQUENCE [LARGE SCALE GENOMIC DNA]</scope>
    <source>
        <strain evidence="1 2">KMM 3526</strain>
    </source>
</reference>
<dbReference type="EMBL" id="RCNR01000014">
    <property type="protein sequence ID" value="MUH36055.1"/>
    <property type="molecule type" value="Genomic_DNA"/>
</dbReference>
<sequence length="181" mass="20911">MIKKAQENEDLKNLVGGYQTPHKSLFIFTSNGRWENVSAENITTEILFQGPVYNKENNPTWKEIEKTAKEQPIKEGEVNKGLSPDGKDIFVHKTDLNRATIFGVKGFVSTIIWEDDYQYTITDNYTSYDNSEGNGFVNQVKVRYYGDKDEVTFEQLEGRKYYLKRLLEKIISSGVITNIKY</sequence>
<protein>
    <submittedName>
        <fullName evidence="1">Uncharacterized protein</fullName>
    </submittedName>
</protein>
<organism evidence="1 2">
    <name type="scientific">Zobellia amurskyensis</name>
    <dbReference type="NCBI Taxonomy" id="248905"/>
    <lineage>
        <taxon>Bacteria</taxon>
        <taxon>Pseudomonadati</taxon>
        <taxon>Bacteroidota</taxon>
        <taxon>Flavobacteriia</taxon>
        <taxon>Flavobacteriales</taxon>
        <taxon>Flavobacteriaceae</taxon>
        <taxon>Zobellia</taxon>
    </lineage>
</organism>
<evidence type="ECO:0000313" key="1">
    <source>
        <dbReference type="EMBL" id="MUH36055.1"/>
    </source>
</evidence>
<proteinExistence type="predicted"/>